<dbReference type="PRINTS" id="PR00987">
    <property type="entry name" value="TRNASYNTHGLU"/>
</dbReference>
<comment type="caution">
    <text evidence="9">Lacks conserved residue(s) required for the propagation of feature annotation.</text>
</comment>
<dbReference type="Pfam" id="PF03950">
    <property type="entry name" value="tRNA-synt_1c_C"/>
    <property type="match status" value="1"/>
</dbReference>
<dbReference type="Gene3D" id="2.40.240.10">
    <property type="entry name" value="Ribosomal Protein L25, Chain P"/>
    <property type="match status" value="2"/>
</dbReference>
<evidence type="ECO:0000256" key="9">
    <source>
        <dbReference type="HAMAP-Rule" id="MF_00126"/>
    </source>
</evidence>
<feature type="binding site" evidence="9">
    <location>
        <position position="92"/>
    </location>
    <ligand>
        <name>L-glutamine</name>
        <dbReference type="ChEBI" id="CHEBI:58359"/>
    </ligand>
</feature>
<feature type="short sequence motif" description="'HIGH' region" evidence="9">
    <location>
        <begin position="59"/>
        <end position="69"/>
    </location>
</feature>
<dbReference type="Pfam" id="PF20974">
    <property type="entry name" value="tRNA-synt_1c_C2"/>
    <property type="match status" value="1"/>
</dbReference>
<organism evidence="14 15">
    <name type="scientific">Uliginosibacterium silvisoli</name>
    <dbReference type="NCBI Taxonomy" id="3114758"/>
    <lineage>
        <taxon>Bacteria</taxon>
        <taxon>Pseudomonadati</taxon>
        <taxon>Pseudomonadota</taxon>
        <taxon>Betaproteobacteria</taxon>
        <taxon>Rhodocyclales</taxon>
        <taxon>Zoogloeaceae</taxon>
        <taxon>Uliginosibacterium</taxon>
    </lineage>
</organism>
<comment type="similarity">
    <text evidence="1 9 10">Belongs to the class-I aminoacyl-tRNA synthetase family.</text>
</comment>
<keyword evidence="2 9" id="KW-0963">Cytoplasm</keyword>
<dbReference type="InterPro" id="IPR011035">
    <property type="entry name" value="Ribosomal_bL25/Gln-tRNA_synth"/>
</dbReference>
<dbReference type="EMBL" id="JAYXHS010000004">
    <property type="protein sequence ID" value="MEC5387780.1"/>
    <property type="molecule type" value="Genomic_DNA"/>
</dbReference>
<evidence type="ECO:0000313" key="14">
    <source>
        <dbReference type="EMBL" id="MEC5387780.1"/>
    </source>
</evidence>
<dbReference type="EC" id="6.1.1.18" evidence="9"/>
<dbReference type="PANTHER" id="PTHR43097:SF5">
    <property type="entry name" value="GLUTAMATE--TRNA LIGASE"/>
    <property type="match status" value="1"/>
</dbReference>
<evidence type="ECO:0000256" key="1">
    <source>
        <dbReference type="ARBA" id="ARBA00005594"/>
    </source>
</evidence>
<feature type="short sequence motif" description="'KMSKS' region" evidence="9">
    <location>
        <begin position="302"/>
        <end position="306"/>
    </location>
</feature>
<keyword evidence="3 9" id="KW-0436">Ligase</keyword>
<dbReference type="PROSITE" id="PS00178">
    <property type="entry name" value="AA_TRNA_LIGASE_I"/>
    <property type="match status" value="1"/>
</dbReference>
<dbReference type="GO" id="GO:0016874">
    <property type="term" value="F:ligase activity"/>
    <property type="evidence" value="ECO:0007669"/>
    <property type="project" value="UniProtKB-KW"/>
</dbReference>
<dbReference type="InterPro" id="IPR004514">
    <property type="entry name" value="Gln-tRNA-synth"/>
</dbReference>
<dbReference type="InterPro" id="IPR000924">
    <property type="entry name" value="Glu/Gln-tRNA-synth"/>
</dbReference>
<evidence type="ECO:0000259" key="13">
    <source>
        <dbReference type="Pfam" id="PF20974"/>
    </source>
</evidence>
<feature type="domain" description="Glutamyl/glutaminyl-tRNA synthetase class Ib anti-codon binding" evidence="12">
    <location>
        <begin position="374"/>
        <end position="474"/>
    </location>
</feature>
<comment type="subunit">
    <text evidence="9">Monomer.</text>
</comment>
<evidence type="ECO:0000256" key="3">
    <source>
        <dbReference type="ARBA" id="ARBA00022598"/>
    </source>
</evidence>
<name>A0ABU6K9Z1_9RHOO</name>
<dbReference type="Proteomes" id="UP001331561">
    <property type="component" value="Unassembled WGS sequence"/>
</dbReference>
<dbReference type="SUPFAM" id="SSF50715">
    <property type="entry name" value="Ribosomal protein L25-like"/>
    <property type="match status" value="1"/>
</dbReference>
<evidence type="ECO:0000256" key="10">
    <source>
        <dbReference type="RuleBase" id="RU363037"/>
    </source>
</evidence>
<dbReference type="InterPro" id="IPR020056">
    <property type="entry name" value="Rbsml_bL25/Gln-tRNA_synth_N"/>
</dbReference>
<dbReference type="PANTHER" id="PTHR43097">
    <property type="entry name" value="GLUTAMINE-TRNA LIGASE"/>
    <property type="match status" value="1"/>
</dbReference>
<comment type="catalytic activity">
    <reaction evidence="8 9">
        <text>tRNA(Gln) + L-glutamine + ATP = L-glutaminyl-tRNA(Gln) + AMP + diphosphate</text>
        <dbReference type="Rhea" id="RHEA:20121"/>
        <dbReference type="Rhea" id="RHEA-COMP:9662"/>
        <dbReference type="Rhea" id="RHEA-COMP:9681"/>
        <dbReference type="ChEBI" id="CHEBI:30616"/>
        <dbReference type="ChEBI" id="CHEBI:33019"/>
        <dbReference type="ChEBI" id="CHEBI:58359"/>
        <dbReference type="ChEBI" id="CHEBI:78442"/>
        <dbReference type="ChEBI" id="CHEBI:78521"/>
        <dbReference type="ChEBI" id="CHEBI:456215"/>
        <dbReference type="EC" id="6.1.1.18"/>
    </reaction>
</comment>
<proteinExistence type="inferred from homology"/>
<evidence type="ECO:0000256" key="6">
    <source>
        <dbReference type="ARBA" id="ARBA00022917"/>
    </source>
</evidence>
<dbReference type="InterPro" id="IPR020058">
    <property type="entry name" value="Glu/Gln-tRNA-synth_Ib_cat-dom"/>
</dbReference>
<dbReference type="RefSeq" id="WP_327600754.1">
    <property type="nucleotide sequence ID" value="NZ_JAYXHS010000004.1"/>
</dbReference>
<dbReference type="InterPro" id="IPR001412">
    <property type="entry name" value="aa-tRNA-synth_I_CS"/>
</dbReference>
<keyword evidence="15" id="KW-1185">Reference proteome</keyword>
<keyword evidence="7 9" id="KW-0030">Aminoacyl-tRNA synthetase</keyword>
<evidence type="ECO:0000256" key="4">
    <source>
        <dbReference type="ARBA" id="ARBA00022741"/>
    </source>
</evidence>
<reference evidence="14 15" key="1">
    <citation type="submission" date="2024-01" db="EMBL/GenBank/DDBJ databases">
        <title>Uliginosibacterium soil sp. nov.</title>
        <authorList>
            <person name="Lv Y."/>
        </authorList>
    </citation>
    <scope>NUCLEOTIDE SEQUENCE [LARGE SCALE GENOMIC DNA]</scope>
    <source>
        <strain evidence="14 15">H3</strain>
    </source>
</reference>
<feature type="binding site" evidence="9">
    <location>
        <begin position="60"/>
        <end position="62"/>
    </location>
    <ligand>
        <name>ATP</name>
        <dbReference type="ChEBI" id="CHEBI:30616"/>
    </ligand>
</feature>
<accession>A0ABU6K9Z1</accession>
<dbReference type="HAMAP" id="MF_00126">
    <property type="entry name" value="Gln_tRNA_synth"/>
    <property type="match status" value="1"/>
</dbReference>
<comment type="caution">
    <text evidence="14">The sequence shown here is derived from an EMBL/GenBank/DDBJ whole genome shotgun (WGS) entry which is preliminary data.</text>
</comment>
<evidence type="ECO:0000313" key="15">
    <source>
        <dbReference type="Proteomes" id="UP001331561"/>
    </source>
</evidence>
<dbReference type="InterPro" id="IPR049437">
    <property type="entry name" value="tRNA-synt_1c_C2"/>
</dbReference>
<evidence type="ECO:0000256" key="5">
    <source>
        <dbReference type="ARBA" id="ARBA00022840"/>
    </source>
</evidence>
<evidence type="ECO:0000256" key="2">
    <source>
        <dbReference type="ARBA" id="ARBA00022490"/>
    </source>
</evidence>
<evidence type="ECO:0000256" key="8">
    <source>
        <dbReference type="ARBA" id="ARBA00048270"/>
    </source>
</evidence>
<keyword evidence="5 9" id="KW-0067">ATP-binding</keyword>
<evidence type="ECO:0000256" key="7">
    <source>
        <dbReference type="ARBA" id="ARBA00023146"/>
    </source>
</evidence>
<dbReference type="InterPro" id="IPR050132">
    <property type="entry name" value="Gln/Glu-tRNA_Ligase"/>
</dbReference>
<feature type="domain" description="Glutamyl/glutaminyl-tRNA synthetase class Ib catalytic" evidence="11">
    <location>
        <begin position="52"/>
        <end position="365"/>
    </location>
</feature>
<evidence type="ECO:0000259" key="12">
    <source>
        <dbReference type="Pfam" id="PF03950"/>
    </source>
</evidence>
<keyword evidence="6 9" id="KW-0648">Protein biosynthesis</keyword>
<feature type="binding site" evidence="9">
    <location>
        <position position="260"/>
    </location>
    <ligand>
        <name>ATP</name>
        <dbReference type="ChEBI" id="CHEBI:30616"/>
    </ligand>
</feature>
<feature type="binding site" evidence="9">
    <location>
        <begin position="295"/>
        <end position="296"/>
    </location>
    <ligand>
        <name>ATP</name>
        <dbReference type="ChEBI" id="CHEBI:30616"/>
    </ligand>
</feature>
<feature type="binding site" evidence="9">
    <location>
        <position position="241"/>
    </location>
    <ligand>
        <name>L-glutamine</name>
        <dbReference type="ChEBI" id="CHEBI:58359"/>
    </ligand>
</feature>
<feature type="domain" description="tRNA synthetases class I (E and Q) anti-codon binding" evidence="13">
    <location>
        <begin position="495"/>
        <end position="568"/>
    </location>
</feature>
<dbReference type="Pfam" id="PF00749">
    <property type="entry name" value="tRNA-synt_1c"/>
    <property type="match status" value="1"/>
</dbReference>
<keyword evidence="4 9" id="KW-0547">Nucleotide-binding</keyword>
<comment type="subcellular location">
    <subcellularLocation>
        <location evidence="9">Cytoplasm</location>
    </subcellularLocation>
</comment>
<feature type="binding site" evidence="9">
    <location>
        <begin position="66"/>
        <end position="72"/>
    </location>
    <ligand>
        <name>ATP</name>
        <dbReference type="ChEBI" id="CHEBI:30616"/>
    </ligand>
</feature>
<dbReference type="InterPro" id="IPR022861">
    <property type="entry name" value="Gln_tRNA_ligase_bac"/>
</dbReference>
<evidence type="ECO:0000259" key="11">
    <source>
        <dbReference type="Pfam" id="PF00749"/>
    </source>
</evidence>
<dbReference type="Gene3D" id="3.40.50.620">
    <property type="entry name" value="HUPs"/>
    <property type="match status" value="1"/>
</dbReference>
<dbReference type="SUPFAM" id="SSF52374">
    <property type="entry name" value="Nucleotidylyl transferase"/>
    <property type="match status" value="1"/>
</dbReference>
<dbReference type="NCBIfam" id="TIGR00440">
    <property type="entry name" value="glnS"/>
    <property type="match status" value="1"/>
</dbReference>
<sequence>MTDPKDKPAASTNFLKNIIEADLAANKFAVRRWGGQPGDAATHAAGEADPAKIRTRFPPEPNGYLHIGHAKSICLNFGLARDYGGVCHMRFDDTNPEKEEQEYVDGILDAVKWLGFDWTANGQEHLFHASDYFDFMYHAAEHLISQGHAYVDQQTPDEMRANRGTLTEPGKPSPWRDRLADESIALFREMRDGMYPDGSMILRAKIDMASPNINLRDPAIYRIRHAEHHRAGNHWCVYPMYTFAHPIEDALEQITHSICTLEFEDQRPFYDWLLARLAEGGLLAAPLPHQYEFARLNLTYVITSKRKLKQLVDDKHVDGWDDPRMPTIVGLRRRGYTPEAIRLFCERIGASKHDSWIDYSTLEGALREDLDEKAPRAMAVLDPLKLKLTNWEHCFTSRTEPCHAPVHPHHPEMGQRRFDLTSELWIEREDFLEMPTKGYQRLYPGNMTRLKYGCVIKCTGCEKDADGNITAVLAEVVPDTKSGTPGADSVKVKGVITWVCAREALKAEVRLYDRLFSEAHPDAGGRDFLEALNPGSKRIVTAYVEPGLVSSHAGESYQFERHGYFVADRKDHTSKTLVFNRTTTLRDTWSK</sequence>
<dbReference type="NCBIfam" id="NF011291">
    <property type="entry name" value="PRK14703.1"/>
    <property type="match status" value="1"/>
</dbReference>
<gene>
    <name evidence="9" type="primary">glnS</name>
    <name evidence="14" type="ORF">VVD49_18760</name>
</gene>
<dbReference type="InterPro" id="IPR014729">
    <property type="entry name" value="Rossmann-like_a/b/a_fold"/>
</dbReference>
<protein>
    <recommendedName>
        <fullName evidence="9">Glutamine--tRNA ligase</fullName>
        <ecNumber evidence="9">6.1.1.18</ecNumber>
    </recommendedName>
    <alternativeName>
        <fullName evidence="9">Glutaminyl-tRNA synthetase</fullName>
        <shortName evidence="9">GlnRS</shortName>
    </alternativeName>
</protein>
<dbReference type="InterPro" id="IPR020059">
    <property type="entry name" value="Glu/Gln-tRNA-synth_Ib_codon-bd"/>
</dbReference>